<evidence type="ECO:0000313" key="2">
    <source>
        <dbReference type="Proteomes" id="UP001238540"/>
    </source>
</evidence>
<comment type="caution">
    <text evidence="1">The sequence shown here is derived from an EMBL/GenBank/DDBJ whole genome shotgun (WGS) entry which is preliminary data.</text>
</comment>
<dbReference type="Proteomes" id="UP001238540">
    <property type="component" value="Unassembled WGS sequence"/>
</dbReference>
<organism evidence="1 2">
    <name type="scientific">Vibrio ostreicida</name>
    <dbReference type="NCBI Taxonomy" id="526588"/>
    <lineage>
        <taxon>Bacteria</taxon>
        <taxon>Pseudomonadati</taxon>
        <taxon>Pseudomonadota</taxon>
        <taxon>Gammaproteobacteria</taxon>
        <taxon>Vibrionales</taxon>
        <taxon>Vibrionaceae</taxon>
        <taxon>Vibrio</taxon>
    </lineage>
</organism>
<protein>
    <submittedName>
        <fullName evidence="1">Uncharacterized protein</fullName>
    </submittedName>
</protein>
<accession>A0ABT8BTG1</accession>
<name>A0ABT8BTG1_9VIBR</name>
<evidence type="ECO:0000313" key="1">
    <source>
        <dbReference type="EMBL" id="MDN3610451.1"/>
    </source>
</evidence>
<sequence length="51" mass="6125">MNNIRPRMAVWCCPTQHHDTCREKALDERQIPWLSPHKTNTFPTNKTYPFL</sequence>
<gene>
    <name evidence="1" type="ORF">QWZ16_12125</name>
</gene>
<proteinExistence type="predicted"/>
<keyword evidence="2" id="KW-1185">Reference proteome</keyword>
<dbReference type="RefSeq" id="WP_290312035.1">
    <property type="nucleotide sequence ID" value="NZ_JAUFQC010000001.1"/>
</dbReference>
<reference evidence="2" key="1">
    <citation type="journal article" date="2019" name="Int. J. Syst. Evol. Microbiol.">
        <title>The Global Catalogue of Microorganisms (GCM) 10K type strain sequencing project: providing services to taxonomists for standard genome sequencing and annotation.</title>
        <authorList>
            <consortium name="The Broad Institute Genomics Platform"/>
            <consortium name="The Broad Institute Genome Sequencing Center for Infectious Disease"/>
            <person name="Wu L."/>
            <person name="Ma J."/>
        </authorList>
    </citation>
    <scope>NUCLEOTIDE SEQUENCE [LARGE SCALE GENOMIC DNA]</scope>
    <source>
        <strain evidence="2">CECT 7398</strain>
    </source>
</reference>
<dbReference type="EMBL" id="JAUFQC010000001">
    <property type="protein sequence ID" value="MDN3610451.1"/>
    <property type="molecule type" value="Genomic_DNA"/>
</dbReference>